<proteinExistence type="predicted"/>
<keyword evidence="3" id="KW-0732">Signal</keyword>
<dbReference type="Gene3D" id="2.60.40.10">
    <property type="entry name" value="Immunoglobulins"/>
    <property type="match status" value="2"/>
</dbReference>
<feature type="domain" description="Ig-like" evidence="6">
    <location>
        <begin position="1286"/>
        <end position="1363"/>
    </location>
</feature>
<dbReference type="Pfam" id="PF17210">
    <property type="entry name" value="SdrD_B"/>
    <property type="match status" value="1"/>
</dbReference>
<keyword evidence="8" id="KW-1185">Reference proteome</keyword>
<dbReference type="InterPro" id="IPR001434">
    <property type="entry name" value="OmcB-like_DUF11"/>
</dbReference>
<evidence type="ECO:0000259" key="6">
    <source>
        <dbReference type="Pfam" id="PF19081"/>
    </source>
</evidence>
<evidence type="ECO:0000313" key="7">
    <source>
        <dbReference type="EMBL" id="MBB5285220.1"/>
    </source>
</evidence>
<organism evidence="7 8">
    <name type="scientific">Rhabdobacter roseus</name>
    <dbReference type="NCBI Taxonomy" id="1655419"/>
    <lineage>
        <taxon>Bacteria</taxon>
        <taxon>Pseudomonadati</taxon>
        <taxon>Bacteroidota</taxon>
        <taxon>Cytophagia</taxon>
        <taxon>Cytophagales</taxon>
        <taxon>Cytophagaceae</taxon>
        <taxon>Rhabdobacter</taxon>
    </lineage>
</organism>
<dbReference type="Pfam" id="PF01345">
    <property type="entry name" value="DUF11"/>
    <property type="match status" value="1"/>
</dbReference>
<sequence length="1920" mass="199532">MKKVLPFLVVLALIFGESASFDARWLEKAIFSHAPAPTSTSTTADPLATCSITISKITVSGCYLVNGLSKATVTAEISWLEAPTNGTVTVSIAPSSGTATPTSRTFKPGANTFNYGGTNTGSQTIVSPQVIAFEIDANAAAGTITAAFDGSCTTTGNYTAPAACPATPCNANGIGGIVFNDYNGNGVRETALATVGGIQVESGETDGLAGVKVRVTDAAGNTFTTTTDTYGTYAISQSITYPARVEFSGIPSEYNGSSTLNGSSSRTTVQFVSAANCNVNLGVNRPTDYCDTSPQMFTPCYVNGHPLGGGTSGPDATLVSVPFNNIGKGFTTTTTSAANRYWGINSQTGSVWGLAYNRYTKKMFSASLLRRHTGFGPLGIGGIYVTDMTQSTPTNNTTHTSSFIDLDAAPFNVNLTATYTTGTNASQANNGRDLPAAKNSPSRDANAFILTGKDGLGDLDISENGDTLFAVNLHEKTLLVLNISAFNQDGVTKPTSVTSLAIPNPGCTNGEWRPWALKYYRGKLYVGGVCDGSNTSASAEVRKGSMRAYVYVYENGSFSPTPIMDFPLTYPRGYADANIITAAGWFPWTDSWSDYLKGSGTNYNVALPQPIFADIEFDTDGSMLIGLADRTGFQTGIQNYMPTGTATTIHSGFSGGDILKAYARNGVFILENNGKAGPYQGYGPGNNQGPGFGEYFDDNWYVNANGTGNPSHTETVLGGLAIRPGSGQTVAVSMDPRDGVYWSGGFRLLNNNTGRLDDSYAIYSSNGIGTGTLGKAAGLGDVELTCALPVYLELGNRVWIDANGNGVQDPGQGVVPQVPVALYKTSDGTLVARDTTDANGEYYFSTSRGDALTPSTNYTIVFGQGVFADHKITVGGRSYLLTLANTGEGDQPDLNDSDVDPTTYSTALGAIPAGLPYILAATGAQASVNHTFDMGLIPCPILKHIPNQTICAKGELNNLCALDSLGAKPTFQWYANNGAANPGTAAISGQTEACFTALPTAPGVYSYRVVATATNGLHSCDNATTVTLTILETPVVQVLPAAQVLCAAEPATAFTVSATPTTGLEYQWYGPLADTTSGLGNALGSATSDSFTPSVLPTSGTEYYAVVVKTVANGIACSDTTFVKLTVSEKPQIADGSATLCEGERVDLTSLIANYGTYLNPTWTSGSVDGEAVGNPASVGPIANTTYYLVAQNASTCSDTAQVVVTVNPKPSLSLAGQPTCAADLLTYSVTFTAPAQATITTSTGTLSGNTVSGISSGSQLMLIAELNGCKDTLYVTHSCTCPPVAAPTLAATSATLCAGESTTLSASGCSGTVTFYTNEALSQVLTGLTVSPTTTTTYYATCTNTVSGCVSPSAELTVTVHPKPQIADAATVLCAGESVDLTSLIPNYGTYSNPKWTAGSVAGQAVASPTSVSPTSNTTYYLVAENANSCSDTAQVVVTVTPKPTIGTVSVTGITCNGQPNDDASFQGTGITNADKYTYATSLAGLANYASATALAGGTFSVTNLPNPDGPGGATYYLRIFNGENCYQDTTLLIPYCGEVCYKPNAGADQFICHPTSSINLPDAGANQTWITGAQNPAGVTIDAQTGAVAGLATNGIYTFILLDTQVGTCADTVYVFRGILSLASQNSCTDTLSLPKVPGASWSVAPGNTASITPEGYITGLVAKGSTYTFIISNNDCSDTVTVTRLNCDPAFDLALDKAVSTRLAMLGDTITYTVRVWNEGEATAHGIVVTDTLNAGVQYLSSTASVGTYTTATGQWAFDSLAVGDTVALQIRVRIVKQGVWFNTAEITHMDEDDEDSTPGNGEEGEDDIDRTCFTVPVMICRGQGVQVLLEVPAPYTGVVWFRKAQGGQPVQVSTGNQFTVSESELGTFEYTYTTTQGTCPQEGCCPTIVVVEDCCPEAVCVPFVIQKTKKSPVSSR</sequence>
<comment type="caution">
    <text evidence="7">The sequence shown here is derived from an EMBL/GenBank/DDBJ whole genome shotgun (WGS) entry which is preliminary data.</text>
</comment>
<name>A0A840TZ88_9BACT</name>
<dbReference type="InterPro" id="IPR013783">
    <property type="entry name" value="Ig-like_fold"/>
</dbReference>
<evidence type="ECO:0000256" key="3">
    <source>
        <dbReference type="ARBA" id="ARBA00022729"/>
    </source>
</evidence>
<comment type="subcellular location">
    <subcellularLocation>
        <location evidence="1">Secreted</location>
    </subcellularLocation>
</comment>
<dbReference type="SUPFAM" id="SSF117074">
    <property type="entry name" value="Hypothetical protein PA1324"/>
    <property type="match status" value="1"/>
</dbReference>
<evidence type="ECO:0000259" key="4">
    <source>
        <dbReference type="Pfam" id="PF01345"/>
    </source>
</evidence>
<dbReference type="Proteomes" id="UP000557307">
    <property type="component" value="Unassembled WGS sequence"/>
</dbReference>
<reference evidence="7 8" key="1">
    <citation type="submission" date="2020-08" db="EMBL/GenBank/DDBJ databases">
        <title>Genomic Encyclopedia of Type Strains, Phase IV (KMG-IV): sequencing the most valuable type-strain genomes for metagenomic binning, comparative biology and taxonomic classification.</title>
        <authorList>
            <person name="Goeker M."/>
        </authorList>
    </citation>
    <scope>NUCLEOTIDE SEQUENCE [LARGE SCALE GENOMIC DNA]</scope>
    <source>
        <strain evidence="7 8">DSM 105074</strain>
    </source>
</reference>
<evidence type="ECO:0000259" key="5">
    <source>
        <dbReference type="Pfam" id="PF17210"/>
    </source>
</evidence>
<evidence type="ECO:0000313" key="8">
    <source>
        <dbReference type="Proteomes" id="UP000557307"/>
    </source>
</evidence>
<dbReference type="InterPro" id="IPR047589">
    <property type="entry name" value="DUF11_rpt"/>
</dbReference>
<accession>A0A840TZ88</accession>
<feature type="domain" description="DUF11" evidence="4">
    <location>
        <begin position="1695"/>
        <end position="1800"/>
    </location>
</feature>
<protein>
    <submittedName>
        <fullName evidence="7">Putative repeat protein (TIGR01451 family)</fullName>
    </submittedName>
</protein>
<dbReference type="InterPro" id="IPR033764">
    <property type="entry name" value="Sdr_B"/>
</dbReference>
<gene>
    <name evidence="7" type="ORF">HNQ92_003377</name>
</gene>
<feature type="domain" description="SD-repeat containing protein B" evidence="5">
    <location>
        <begin position="793"/>
        <end position="907"/>
    </location>
</feature>
<dbReference type="Pfam" id="PF19081">
    <property type="entry name" value="Ig_7"/>
    <property type="match status" value="1"/>
</dbReference>
<evidence type="ECO:0000256" key="1">
    <source>
        <dbReference type="ARBA" id="ARBA00004613"/>
    </source>
</evidence>
<keyword evidence="2" id="KW-0964">Secreted</keyword>
<dbReference type="NCBIfam" id="TIGR01451">
    <property type="entry name" value="B_ant_repeat"/>
    <property type="match status" value="1"/>
</dbReference>
<dbReference type="RefSeq" id="WP_184175180.1">
    <property type="nucleotide sequence ID" value="NZ_JACHGF010000005.1"/>
</dbReference>
<evidence type="ECO:0000256" key="2">
    <source>
        <dbReference type="ARBA" id="ARBA00022525"/>
    </source>
</evidence>
<dbReference type="EMBL" id="JACHGF010000005">
    <property type="protein sequence ID" value="MBB5285220.1"/>
    <property type="molecule type" value="Genomic_DNA"/>
</dbReference>
<dbReference type="InterPro" id="IPR044023">
    <property type="entry name" value="Ig_7"/>
</dbReference>
<dbReference type="GO" id="GO:0005576">
    <property type="term" value="C:extracellular region"/>
    <property type="evidence" value="ECO:0007669"/>
    <property type="project" value="UniProtKB-SubCell"/>
</dbReference>